<dbReference type="Proteomes" id="UP001589789">
    <property type="component" value="Unassembled WGS sequence"/>
</dbReference>
<dbReference type="PANTHER" id="PTHR44196:SF1">
    <property type="entry name" value="DEHYDROGENASE_REDUCTASE SDR FAMILY MEMBER 7B"/>
    <property type="match status" value="1"/>
</dbReference>
<proteinExistence type="inferred from homology"/>
<evidence type="ECO:0000256" key="1">
    <source>
        <dbReference type="ARBA" id="ARBA00006484"/>
    </source>
</evidence>
<organism evidence="3 4">
    <name type="scientific">Muricoccus vinaceus</name>
    <dbReference type="NCBI Taxonomy" id="424704"/>
    <lineage>
        <taxon>Bacteria</taxon>
        <taxon>Pseudomonadati</taxon>
        <taxon>Pseudomonadota</taxon>
        <taxon>Alphaproteobacteria</taxon>
        <taxon>Acetobacterales</taxon>
        <taxon>Roseomonadaceae</taxon>
        <taxon>Muricoccus</taxon>
    </lineage>
</organism>
<dbReference type="InterPro" id="IPR002347">
    <property type="entry name" value="SDR_fam"/>
</dbReference>
<keyword evidence="2 3" id="KW-0560">Oxidoreductase</keyword>
<dbReference type="EC" id="1.-.-.-" evidence="3"/>
<gene>
    <name evidence="3" type="ORF">ACFFIC_17900</name>
</gene>
<evidence type="ECO:0000313" key="4">
    <source>
        <dbReference type="Proteomes" id="UP001589789"/>
    </source>
</evidence>
<dbReference type="PRINTS" id="PR00081">
    <property type="entry name" value="GDHRDH"/>
</dbReference>
<dbReference type="InterPro" id="IPR036291">
    <property type="entry name" value="NAD(P)-bd_dom_sf"/>
</dbReference>
<dbReference type="PANTHER" id="PTHR44196">
    <property type="entry name" value="DEHYDROGENASE/REDUCTASE SDR FAMILY MEMBER 7B"/>
    <property type="match status" value="1"/>
</dbReference>
<dbReference type="EMBL" id="JBHLVZ010000060">
    <property type="protein sequence ID" value="MFC0387405.1"/>
    <property type="molecule type" value="Genomic_DNA"/>
</dbReference>
<dbReference type="SUPFAM" id="SSF51735">
    <property type="entry name" value="NAD(P)-binding Rossmann-fold domains"/>
    <property type="match status" value="1"/>
</dbReference>
<accession>A0ABV6IUX7</accession>
<name>A0ABV6IUX7_9PROT</name>
<dbReference type="Gene3D" id="3.40.50.720">
    <property type="entry name" value="NAD(P)-binding Rossmann-like Domain"/>
    <property type="match status" value="1"/>
</dbReference>
<protein>
    <submittedName>
        <fullName evidence="3">SDR family NAD(P)-dependent oxidoreductase</fullName>
        <ecNumber evidence="3">1.-.-.-</ecNumber>
    </submittedName>
</protein>
<dbReference type="PROSITE" id="PS00061">
    <property type="entry name" value="ADH_SHORT"/>
    <property type="match status" value="1"/>
</dbReference>
<dbReference type="GO" id="GO:0016491">
    <property type="term" value="F:oxidoreductase activity"/>
    <property type="evidence" value="ECO:0007669"/>
    <property type="project" value="UniProtKB-KW"/>
</dbReference>
<keyword evidence="4" id="KW-1185">Reference proteome</keyword>
<evidence type="ECO:0000256" key="2">
    <source>
        <dbReference type="ARBA" id="ARBA00023002"/>
    </source>
</evidence>
<dbReference type="RefSeq" id="WP_377052808.1">
    <property type="nucleotide sequence ID" value="NZ_JBHLVZ010000060.1"/>
</dbReference>
<sequence>MNGAFRGGIIISGASRGLGAALARRLATPGVTLGLLARGEAGLRDTATVCAGRGAAVRVAALDIRDAASVARTVLDWDAAAPSALVIANAGIAAGRRPDGTAEGVADVAAQVAVNLLGAVNLVGPLLPAMRARRAGRIGLVASVAAFRGLPDSPGYCASKAGLWAWGEAIRADLLGSGVGVTLVAPGFFNSDMGRAWQGARPFSLSAEGAAARIERALRAGRPSCVFPLPLALGLRALSLLPAPLADRAAGLLRFRIAAPPADQSGS</sequence>
<comment type="caution">
    <text evidence="3">The sequence shown here is derived from an EMBL/GenBank/DDBJ whole genome shotgun (WGS) entry which is preliminary data.</text>
</comment>
<evidence type="ECO:0000313" key="3">
    <source>
        <dbReference type="EMBL" id="MFC0387405.1"/>
    </source>
</evidence>
<dbReference type="InterPro" id="IPR020904">
    <property type="entry name" value="Sc_DH/Rdtase_CS"/>
</dbReference>
<comment type="similarity">
    <text evidence="1">Belongs to the short-chain dehydrogenases/reductases (SDR) family.</text>
</comment>
<reference evidence="3 4" key="1">
    <citation type="submission" date="2024-09" db="EMBL/GenBank/DDBJ databases">
        <authorList>
            <person name="Sun Q."/>
            <person name="Mori K."/>
        </authorList>
    </citation>
    <scope>NUCLEOTIDE SEQUENCE [LARGE SCALE GENOMIC DNA]</scope>
    <source>
        <strain evidence="3 4">CCM 7468</strain>
    </source>
</reference>
<dbReference type="Pfam" id="PF00106">
    <property type="entry name" value="adh_short"/>
    <property type="match status" value="1"/>
</dbReference>